<dbReference type="OrthoDB" id="6452710at2759"/>
<feature type="transmembrane region" description="Helical" evidence="2">
    <location>
        <begin position="164"/>
        <end position="184"/>
    </location>
</feature>
<dbReference type="AlphaFoldDB" id="A0A4Y2KTU4"/>
<evidence type="ECO:0000256" key="2">
    <source>
        <dbReference type="SAM" id="Phobius"/>
    </source>
</evidence>
<name>A0A4Y2KTU4_ARAVE</name>
<accession>A0A4Y2KTU4</accession>
<comment type="caution">
    <text evidence="3">The sequence shown here is derived from an EMBL/GenBank/DDBJ whole genome shotgun (WGS) entry which is preliminary data.</text>
</comment>
<keyword evidence="2" id="KW-1133">Transmembrane helix</keyword>
<evidence type="ECO:0000256" key="1">
    <source>
        <dbReference type="SAM" id="MobiDB-lite"/>
    </source>
</evidence>
<evidence type="ECO:0000313" key="3">
    <source>
        <dbReference type="EMBL" id="GBN05077.1"/>
    </source>
</evidence>
<keyword evidence="2" id="KW-0472">Membrane</keyword>
<keyword evidence="4" id="KW-1185">Reference proteome</keyword>
<feature type="region of interest" description="Disordered" evidence="1">
    <location>
        <begin position="132"/>
        <end position="156"/>
    </location>
</feature>
<protein>
    <submittedName>
        <fullName evidence="3">Uncharacterized protein</fullName>
    </submittedName>
</protein>
<sequence>MKSNNRPFYPLDEFGNEYIVEIYEEDQVNEKYSFPDSYRITNDDWVIVPNIKYKPYISTTLVARVERKNIIGKLFRQRLGFSDYYTNILSVRKSRSTKTAYKILPNGKTNAVIRFPILPTPSVSDPNVMHPPDVPANPPKKQAVPKVKNPPNVTMNPSKSQTNWSIIMLIILLIILSLFFLFRLDKTMGA</sequence>
<reference evidence="3 4" key="1">
    <citation type="journal article" date="2019" name="Sci. Rep.">
        <title>Orb-weaving spider Araneus ventricosus genome elucidates the spidroin gene catalogue.</title>
        <authorList>
            <person name="Kono N."/>
            <person name="Nakamura H."/>
            <person name="Ohtoshi R."/>
            <person name="Moran D.A.P."/>
            <person name="Shinohara A."/>
            <person name="Yoshida Y."/>
            <person name="Fujiwara M."/>
            <person name="Mori M."/>
            <person name="Tomita M."/>
            <person name="Arakawa K."/>
        </authorList>
    </citation>
    <scope>NUCLEOTIDE SEQUENCE [LARGE SCALE GENOMIC DNA]</scope>
</reference>
<keyword evidence="2" id="KW-0812">Transmembrane</keyword>
<evidence type="ECO:0000313" key="4">
    <source>
        <dbReference type="Proteomes" id="UP000499080"/>
    </source>
</evidence>
<organism evidence="3 4">
    <name type="scientific">Araneus ventricosus</name>
    <name type="common">Orbweaver spider</name>
    <name type="synonym">Epeira ventricosa</name>
    <dbReference type="NCBI Taxonomy" id="182803"/>
    <lineage>
        <taxon>Eukaryota</taxon>
        <taxon>Metazoa</taxon>
        <taxon>Ecdysozoa</taxon>
        <taxon>Arthropoda</taxon>
        <taxon>Chelicerata</taxon>
        <taxon>Arachnida</taxon>
        <taxon>Araneae</taxon>
        <taxon>Araneomorphae</taxon>
        <taxon>Entelegynae</taxon>
        <taxon>Araneoidea</taxon>
        <taxon>Araneidae</taxon>
        <taxon>Araneus</taxon>
    </lineage>
</organism>
<proteinExistence type="predicted"/>
<dbReference type="EMBL" id="BGPR01004939">
    <property type="protein sequence ID" value="GBN05077.1"/>
    <property type="molecule type" value="Genomic_DNA"/>
</dbReference>
<dbReference type="Proteomes" id="UP000499080">
    <property type="component" value="Unassembled WGS sequence"/>
</dbReference>
<gene>
    <name evidence="3" type="ORF">AVEN_117945_1</name>
</gene>